<comment type="similarity">
    <text evidence="2">Belongs to the CorA metal ion transporter (MIT) (TC 1.A.35) family.</text>
</comment>
<dbReference type="FunFam" id="1.20.58.340:FF:000004">
    <property type="entry name" value="Magnesium transport protein CorA"/>
    <property type="match status" value="1"/>
</dbReference>
<evidence type="ECO:0000313" key="13">
    <source>
        <dbReference type="EMBL" id="KGY09858.1"/>
    </source>
</evidence>
<comment type="caution">
    <text evidence="13">The sequence shown here is derived from an EMBL/GenBank/DDBJ whole genome shotgun (WGS) entry which is preliminary data.</text>
</comment>
<sequence length="320" mass="37310">MLKAFYLKDDQLTEGGQELIEQWRLQGGQIWIDLYKEPLKEEESLLLNLGCHPLAIQDAQRDRRPPKVEEFENYTFVLYRGFSNVETHLDIKTMALGCFVGENILITRRVEHSFGIEALAKHRSLSKYLRSPSLMLSKIMNASAQRYTDAVLEAEDEISDLEDGMLTQSNDDLMHRLILLKSHLRKIHRIQSYHVKLVDQLMTEEFAYINIEDADIKHSLRDVFDKFDRLESLTSMYYDLCGDLIEGYISLSSHQLNKTMQLLTVVSAIFVPLTFVAGIYGMNFEYIPELTFKHGYFMLWGVMAIMATSLLYVFRRKRWL</sequence>
<evidence type="ECO:0000256" key="6">
    <source>
        <dbReference type="ARBA" id="ARBA00022842"/>
    </source>
</evidence>
<dbReference type="SUPFAM" id="SSF143865">
    <property type="entry name" value="CorA soluble domain-like"/>
    <property type="match status" value="1"/>
</dbReference>
<dbReference type="GO" id="GO:0005886">
    <property type="term" value="C:plasma membrane"/>
    <property type="evidence" value="ECO:0007669"/>
    <property type="project" value="UniProtKB-SubCell"/>
</dbReference>
<dbReference type="InterPro" id="IPR045861">
    <property type="entry name" value="CorA_cytoplasmic_dom"/>
</dbReference>
<comment type="subcellular location">
    <subcellularLocation>
        <location evidence="1">Cell membrane</location>
        <topology evidence="1">Multi-pass membrane protein</topology>
    </subcellularLocation>
</comment>
<keyword evidence="8" id="KW-0406">Ion transport</keyword>
<dbReference type="SUPFAM" id="SSF144083">
    <property type="entry name" value="Magnesium transport protein CorA, transmembrane region"/>
    <property type="match status" value="1"/>
</dbReference>
<keyword evidence="5 12" id="KW-0812">Transmembrane</keyword>
<accession>A0A0A5JPH7</accession>
<evidence type="ECO:0008006" key="15">
    <source>
        <dbReference type="Google" id="ProtNLM"/>
    </source>
</evidence>
<evidence type="ECO:0000256" key="2">
    <source>
        <dbReference type="ARBA" id="ARBA00009765"/>
    </source>
</evidence>
<evidence type="ECO:0000256" key="8">
    <source>
        <dbReference type="ARBA" id="ARBA00023065"/>
    </source>
</evidence>
<dbReference type="STRING" id="379097.SE23_07740"/>
<organism evidence="13 14">
    <name type="scientific">Photobacterium sp. (strain ATCC 43367)</name>
    <dbReference type="NCBI Taxonomy" id="379097"/>
    <lineage>
        <taxon>Bacteria</taxon>
        <taxon>Pseudomonadati</taxon>
        <taxon>Pseudomonadota</taxon>
        <taxon>Gammaproteobacteria</taxon>
        <taxon>Vibrionales</taxon>
        <taxon>Vibrionaceae</taxon>
        <taxon>Vibrio</taxon>
        <taxon>Vibrio oreintalis group</taxon>
    </lineage>
</organism>
<name>A0A0A5JPH7_PHOS4</name>
<evidence type="ECO:0000256" key="3">
    <source>
        <dbReference type="ARBA" id="ARBA00022448"/>
    </source>
</evidence>
<evidence type="ECO:0000256" key="4">
    <source>
        <dbReference type="ARBA" id="ARBA00022475"/>
    </source>
</evidence>
<keyword evidence="9 12" id="KW-0472">Membrane</keyword>
<dbReference type="GO" id="GO:0015095">
    <property type="term" value="F:magnesium ion transmembrane transporter activity"/>
    <property type="evidence" value="ECO:0007669"/>
    <property type="project" value="TreeGrafter"/>
</dbReference>
<evidence type="ECO:0000256" key="7">
    <source>
        <dbReference type="ARBA" id="ARBA00022989"/>
    </source>
</evidence>
<keyword evidence="6" id="KW-0460">Magnesium</keyword>
<keyword evidence="7 12" id="KW-1133">Transmembrane helix</keyword>
<dbReference type="Pfam" id="PF01544">
    <property type="entry name" value="CorA"/>
    <property type="match status" value="1"/>
</dbReference>
<proteinExistence type="inferred from homology"/>
<feature type="transmembrane region" description="Helical" evidence="12">
    <location>
        <begin position="294"/>
        <end position="314"/>
    </location>
</feature>
<evidence type="ECO:0000256" key="1">
    <source>
        <dbReference type="ARBA" id="ARBA00004651"/>
    </source>
</evidence>
<keyword evidence="3" id="KW-0813">Transport</keyword>
<dbReference type="EMBL" id="JRWP01000004">
    <property type="protein sequence ID" value="KGY09858.1"/>
    <property type="molecule type" value="Genomic_DNA"/>
</dbReference>
<gene>
    <name evidence="13" type="ORF">NM06_02770</name>
</gene>
<dbReference type="GO" id="GO:0050897">
    <property type="term" value="F:cobalt ion binding"/>
    <property type="evidence" value="ECO:0007669"/>
    <property type="project" value="TreeGrafter"/>
</dbReference>
<evidence type="ECO:0000256" key="9">
    <source>
        <dbReference type="ARBA" id="ARBA00023136"/>
    </source>
</evidence>
<dbReference type="GO" id="GO:0000287">
    <property type="term" value="F:magnesium ion binding"/>
    <property type="evidence" value="ECO:0007669"/>
    <property type="project" value="TreeGrafter"/>
</dbReference>
<dbReference type="PANTHER" id="PTHR46494:SF1">
    <property type="entry name" value="CORA FAMILY METAL ION TRANSPORTER (EUROFUNG)"/>
    <property type="match status" value="1"/>
</dbReference>
<comment type="catalytic activity">
    <reaction evidence="10">
        <text>Mg(2+)(in) = Mg(2+)(out)</text>
        <dbReference type="Rhea" id="RHEA:29827"/>
        <dbReference type="ChEBI" id="CHEBI:18420"/>
    </reaction>
</comment>
<reference evidence="13 14" key="1">
    <citation type="submission" date="2014-10" db="EMBL/GenBank/DDBJ databases">
        <title>Genome sequencing of Vibrio sinaloensis T08.</title>
        <authorList>
            <person name="Chan K.-G."/>
            <person name="Mohamad N.I."/>
        </authorList>
    </citation>
    <scope>NUCLEOTIDE SEQUENCE [LARGE SCALE GENOMIC DNA]</scope>
    <source>
        <strain evidence="13 14">T08</strain>
    </source>
</reference>
<feature type="transmembrane region" description="Helical" evidence="12">
    <location>
        <begin position="262"/>
        <end position="282"/>
    </location>
</feature>
<dbReference type="PANTHER" id="PTHR46494">
    <property type="entry name" value="CORA FAMILY METAL ION TRANSPORTER (EUROFUNG)"/>
    <property type="match status" value="1"/>
</dbReference>
<evidence type="ECO:0000256" key="12">
    <source>
        <dbReference type="SAM" id="Phobius"/>
    </source>
</evidence>
<dbReference type="GO" id="GO:0015087">
    <property type="term" value="F:cobalt ion transmembrane transporter activity"/>
    <property type="evidence" value="ECO:0007669"/>
    <property type="project" value="TreeGrafter"/>
</dbReference>
<dbReference type="Gene3D" id="3.30.460.20">
    <property type="entry name" value="CorA soluble domain-like"/>
    <property type="match status" value="1"/>
</dbReference>
<dbReference type="Proteomes" id="UP000030451">
    <property type="component" value="Unassembled WGS sequence"/>
</dbReference>
<dbReference type="InterPro" id="IPR045863">
    <property type="entry name" value="CorA_TM1_TM2"/>
</dbReference>
<dbReference type="AlphaFoldDB" id="A0A0A5JPH7"/>
<keyword evidence="4" id="KW-1003">Cell membrane</keyword>
<dbReference type="InterPro" id="IPR002523">
    <property type="entry name" value="MgTranspt_CorA/ZnTranspt_ZntB"/>
</dbReference>
<evidence type="ECO:0000256" key="5">
    <source>
        <dbReference type="ARBA" id="ARBA00022692"/>
    </source>
</evidence>
<protein>
    <recommendedName>
        <fullName evidence="15">Metal transporter</fullName>
    </recommendedName>
</protein>
<comment type="function">
    <text evidence="11">Mediates influx of magnesium ions. Alternates between open and closed states. Activated by low cytoplasmic Mg(2+) levels. Inactive when cytoplasmic Mg(2+) levels are high.</text>
</comment>
<dbReference type="OrthoDB" id="9803416at2"/>
<dbReference type="Gene3D" id="1.20.58.340">
    <property type="entry name" value="Magnesium transport protein CorA, transmembrane region"/>
    <property type="match status" value="2"/>
</dbReference>
<dbReference type="RefSeq" id="WP_038135729.1">
    <property type="nucleotide sequence ID" value="NZ_JRWP01000004.1"/>
</dbReference>
<evidence type="ECO:0000256" key="10">
    <source>
        <dbReference type="ARBA" id="ARBA00034269"/>
    </source>
</evidence>
<dbReference type="CDD" id="cd12822">
    <property type="entry name" value="TmCorA-like"/>
    <property type="match status" value="1"/>
</dbReference>
<evidence type="ECO:0000256" key="11">
    <source>
        <dbReference type="ARBA" id="ARBA00045497"/>
    </source>
</evidence>
<evidence type="ECO:0000313" key="14">
    <source>
        <dbReference type="Proteomes" id="UP000030451"/>
    </source>
</evidence>